<evidence type="ECO:0000259" key="12">
    <source>
        <dbReference type="Pfam" id="PF00593"/>
    </source>
</evidence>
<keyword evidence="4 10" id="KW-0812">Transmembrane</keyword>
<dbReference type="AlphaFoldDB" id="A0A212LV87"/>
<keyword evidence="5" id="KW-0732">Signal</keyword>
<dbReference type="CDD" id="cd01347">
    <property type="entry name" value="ligand_gated_channel"/>
    <property type="match status" value="1"/>
</dbReference>
<evidence type="ECO:0000259" key="13">
    <source>
        <dbReference type="Pfam" id="PF07715"/>
    </source>
</evidence>
<keyword evidence="2 10" id="KW-0813">Transport</keyword>
<dbReference type="SUPFAM" id="SSF56935">
    <property type="entry name" value="Porins"/>
    <property type="match status" value="1"/>
</dbReference>
<dbReference type="PANTHER" id="PTHR30069">
    <property type="entry name" value="TONB-DEPENDENT OUTER MEMBRANE RECEPTOR"/>
    <property type="match status" value="1"/>
</dbReference>
<comment type="similarity">
    <text evidence="10 11">Belongs to the TonB-dependent receptor family.</text>
</comment>
<evidence type="ECO:0000256" key="9">
    <source>
        <dbReference type="ARBA" id="ARBA00023237"/>
    </source>
</evidence>
<dbReference type="InterPro" id="IPR037066">
    <property type="entry name" value="Plug_dom_sf"/>
</dbReference>
<dbReference type="InterPro" id="IPR000531">
    <property type="entry name" value="Beta-barrel_TonB"/>
</dbReference>
<dbReference type="GO" id="GO:0044718">
    <property type="term" value="P:siderophore transmembrane transport"/>
    <property type="evidence" value="ECO:0007669"/>
    <property type="project" value="TreeGrafter"/>
</dbReference>
<evidence type="ECO:0000256" key="3">
    <source>
        <dbReference type="ARBA" id="ARBA00022452"/>
    </source>
</evidence>
<dbReference type="GO" id="GO:0009279">
    <property type="term" value="C:cell outer membrane"/>
    <property type="evidence" value="ECO:0007669"/>
    <property type="project" value="UniProtKB-SubCell"/>
</dbReference>
<keyword evidence="7 10" id="KW-0472">Membrane</keyword>
<evidence type="ECO:0000256" key="7">
    <source>
        <dbReference type="ARBA" id="ARBA00023136"/>
    </source>
</evidence>
<dbReference type="GO" id="GO:0015344">
    <property type="term" value="F:siderophore uptake transmembrane transporter activity"/>
    <property type="evidence" value="ECO:0007669"/>
    <property type="project" value="TreeGrafter"/>
</dbReference>
<dbReference type="InterPro" id="IPR012910">
    <property type="entry name" value="Plug_dom"/>
</dbReference>
<evidence type="ECO:0000256" key="5">
    <source>
        <dbReference type="ARBA" id="ARBA00022729"/>
    </source>
</evidence>
<dbReference type="Gene3D" id="2.40.170.20">
    <property type="entry name" value="TonB-dependent receptor, beta-barrel domain"/>
    <property type="match status" value="1"/>
</dbReference>
<dbReference type="InterPro" id="IPR039426">
    <property type="entry name" value="TonB-dep_rcpt-like"/>
</dbReference>
<sequence>MSRGKMSKRQKQLLCLVLGGTLIFGGPERAAAEEAEAAEFNLDEYVVTANRMPTKRTETAANITVVSREEMEQKNITTVKEALNQAGVQVDVEGGGNSADNSYVTLNGDKRVVILVDGRRINWEQQVDNAQTGYSLGMLPDLNNVEKIEVVRGAASSLYGSSGVGGVINIITRKGTENRTTALTEFGSWGARRYSLQTSGKSGDTGYMVTAERQTQDYYEYKDPATGKVVTMPNSDFTRETASLRIDKDLGNDRTLTFYFDHLSEDSGYPVAKPGFAFYCPDASRHTIQNNLSLAYRWQQGENITNNLQIYRNHYNGFWHRYKYNINSSRYELEADGIEWNQTRRLSDRHTLLGGFDWRSTRIDYISYLGETIDPSNTYTGRKLRNLGLFLEDRWTLDSRWTFTAGMRYDDPNEYADKSTARLSLNRKINDTTNAYLSWGQVYRGPNAVDLFMPEGTYYRKNPNLRPERGQTATLGINTKLPGGTAIQASLFSTQLKDAFKDYYDIDPVNYTYTREVFNIAQQKKKGFDLMVTQPLAEHWNLTAGYSYLQVKEDDGDPTNGTGYQSDITNSNPHAYRMGIHYHNNAWNVSAALRGATGRSLEAFTSRQYWVTDLAASYQMTPDVKVYAKVYNLTNRAYETAYMTGWNAVGGLPMASRQIVFGVEGRL</sequence>
<evidence type="ECO:0000256" key="4">
    <source>
        <dbReference type="ARBA" id="ARBA00022692"/>
    </source>
</evidence>
<name>A0A212LV87_9FIRM</name>
<feature type="domain" description="TonB-dependent receptor-like beta-barrel" evidence="12">
    <location>
        <begin position="252"/>
        <end position="633"/>
    </location>
</feature>
<evidence type="ECO:0000256" key="2">
    <source>
        <dbReference type="ARBA" id="ARBA00022448"/>
    </source>
</evidence>
<evidence type="ECO:0000313" key="14">
    <source>
        <dbReference type="EMBL" id="SCM81438.1"/>
    </source>
</evidence>
<dbReference type="PANTHER" id="PTHR30069:SF29">
    <property type="entry name" value="HEMOGLOBIN AND HEMOGLOBIN-HAPTOGLOBIN-BINDING PROTEIN 1-RELATED"/>
    <property type="match status" value="1"/>
</dbReference>
<reference evidence="14" key="1">
    <citation type="submission" date="2016-08" db="EMBL/GenBank/DDBJ databases">
        <authorList>
            <person name="Seilhamer J.J."/>
        </authorList>
    </citation>
    <scope>NUCLEOTIDE SEQUENCE</scope>
    <source>
        <strain evidence="14">86</strain>
    </source>
</reference>
<organism evidence="14">
    <name type="scientific">uncultured Sporomusa sp</name>
    <dbReference type="NCBI Taxonomy" id="307249"/>
    <lineage>
        <taxon>Bacteria</taxon>
        <taxon>Bacillati</taxon>
        <taxon>Bacillota</taxon>
        <taxon>Negativicutes</taxon>
        <taxon>Selenomonadales</taxon>
        <taxon>Sporomusaceae</taxon>
        <taxon>Sporomusa</taxon>
        <taxon>environmental samples</taxon>
    </lineage>
</organism>
<accession>A0A212LV87</accession>
<keyword evidence="3 10" id="KW-1134">Transmembrane beta strand</keyword>
<dbReference type="RefSeq" id="WP_288184469.1">
    <property type="nucleotide sequence ID" value="NZ_LT608335.1"/>
</dbReference>
<evidence type="ECO:0000256" key="6">
    <source>
        <dbReference type="ARBA" id="ARBA00023077"/>
    </source>
</evidence>
<dbReference type="Pfam" id="PF00593">
    <property type="entry name" value="TonB_dep_Rec_b-barrel"/>
    <property type="match status" value="1"/>
</dbReference>
<keyword evidence="8" id="KW-0675">Receptor</keyword>
<evidence type="ECO:0000256" key="10">
    <source>
        <dbReference type="PROSITE-ProRule" id="PRU01360"/>
    </source>
</evidence>
<evidence type="ECO:0000256" key="8">
    <source>
        <dbReference type="ARBA" id="ARBA00023170"/>
    </source>
</evidence>
<dbReference type="PROSITE" id="PS52016">
    <property type="entry name" value="TONB_DEPENDENT_REC_3"/>
    <property type="match status" value="1"/>
</dbReference>
<proteinExistence type="inferred from homology"/>
<feature type="domain" description="TonB-dependent receptor plug" evidence="13">
    <location>
        <begin position="57"/>
        <end position="167"/>
    </location>
</feature>
<keyword evidence="6 11" id="KW-0798">TonB box</keyword>
<evidence type="ECO:0000256" key="11">
    <source>
        <dbReference type="RuleBase" id="RU003357"/>
    </source>
</evidence>
<protein>
    <submittedName>
        <fullName evidence="14">Vitamin B12 transporter BtuB</fullName>
    </submittedName>
</protein>
<dbReference type="EMBL" id="FMJE01000003">
    <property type="protein sequence ID" value="SCM81438.1"/>
    <property type="molecule type" value="Genomic_DNA"/>
</dbReference>
<dbReference type="InterPro" id="IPR036942">
    <property type="entry name" value="Beta-barrel_TonB_sf"/>
</dbReference>
<dbReference type="Gene3D" id="2.170.130.10">
    <property type="entry name" value="TonB-dependent receptor, plug domain"/>
    <property type="match status" value="1"/>
</dbReference>
<comment type="subcellular location">
    <subcellularLocation>
        <location evidence="1 10">Cell outer membrane</location>
        <topology evidence="1 10">Multi-pass membrane protein</topology>
    </subcellularLocation>
</comment>
<gene>
    <name evidence="14" type="primary">btuB</name>
    <name evidence="14" type="ORF">KL86SPO_31617</name>
</gene>
<keyword evidence="9 10" id="KW-0998">Cell outer membrane</keyword>
<dbReference type="Pfam" id="PF07715">
    <property type="entry name" value="Plug"/>
    <property type="match status" value="1"/>
</dbReference>
<evidence type="ECO:0000256" key="1">
    <source>
        <dbReference type="ARBA" id="ARBA00004571"/>
    </source>
</evidence>